<evidence type="ECO:0000259" key="1">
    <source>
        <dbReference type="Pfam" id="PF02732"/>
    </source>
</evidence>
<protein>
    <recommendedName>
        <fullName evidence="1">ERCC4 domain-containing protein</fullName>
    </recommendedName>
</protein>
<organism evidence="2">
    <name type="scientific">marine sediment metagenome</name>
    <dbReference type="NCBI Taxonomy" id="412755"/>
    <lineage>
        <taxon>unclassified sequences</taxon>
        <taxon>metagenomes</taxon>
        <taxon>ecological metagenomes</taxon>
    </lineage>
</organism>
<dbReference type="Gene3D" id="3.40.1350.10">
    <property type="match status" value="1"/>
</dbReference>
<gene>
    <name evidence="2" type="ORF">LCGC14_0225870</name>
</gene>
<accession>A0A0F9UG45</accession>
<sequence>MDVDLSTVTVAATKPRGKIAQGLSEMGIRVVPIVEDEGNVDRYVLSKRLAVERRTGGGFLKGIMEKTLFTSAIYLREHFHIPVLIVEGKINYEFSMMTPPAVRGALSSMMILYGQSVLATADAAETIEIIAMMARQEQIGIPGISLIPKRRAATLDDMQRRVIEMLPGCGMVLARDLLQHFGSVQRIANASDQEFRSMRGIGARKAKEICKVLTAEYESVDTEKNLEDAIEADPKLLFRPPTKLLARQHYLFTEGRDRHFIDLVFFNPKANELIIVELKRGRLEPAHEAQLCRYLDHAHQSPLLRAHLDKGAQLRGLLATVEPCDFEPRGTHIGVQIVDRAKVIKTLKKLRKLRQSTE</sequence>
<dbReference type="InterPro" id="IPR011335">
    <property type="entry name" value="Restrct_endonuc-II-like"/>
</dbReference>
<reference evidence="2" key="1">
    <citation type="journal article" date="2015" name="Nature">
        <title>Complex archaea that bridge the gap between prokaryotes and eukaryotes.</title>
        <authorList>
            <person name="Spang A."/>
            <person name="Saw J.H."/>
            <person name="Jorgensen S.L."/>
            <person name="Zaremba-Niedzwiedzka K."/>
            <person name="Martijn J."/>
            <person name="Lind A.E."/>
            <person name="van Eijk R."/>
            <person name="Schleper C."/>
            <person name="Guy L."/>
            <person name="Ettema T.J."/>
        </authorList>
    </citation>
    <scope>NUCLEOTIDE SEQUENCE</scope>
</reference>
<dbReference type="InterPro" id="IPR011856">
    <property type="entry name" value="tRNA_endonuc-like_dom_sf"/>
</dbReference>
<dbReference type="Gene3D" id="3.40.50.10130">
    <property type="match status" value="1"/>
</dbReference>
<dbReference type="Gene3D" id="1.10.150.20">
    <property type="entry name" value="5' to 3' exonuclease, C-terminal subdomain"/>
    <property type="match status" value="1"/>
</dbReference>
<dbReference type="GO" id="GO:0004518">
    <property type="term" value="F:nuclease activity"/>
    <property type="evidence" value="ECO:0007669"/>
    <property type="project" value="InterPro"/>
</dbReference>
<name>A0A0F9UG45_9ZZZZ</name>
<dbReference type="InterPro" id="IPR010994">
    <property type="entry name" value="RuvA_2-like"/>
</dbReference>
<dbReference type="Pfam" id="PF02732">
    <property type="entry name" value="ERCC4"/>
    <property type="match status" value="1"/>
</dbReference>
<evidence type="ECO:0000313" key="2">
    <source>
        <dbReference type="EMBL" id="KKN90644.1"/>
    </source>
</evidence>
<dbReference type="SUPFAM" id="SSF47781">
    <property type="entry name" value="RuvA domain 2-like"/>
    <property type="match status" value="1"/>
</dbReference>
<dbReference type="InterPro" id="IPR006166">
    <property type="entry name" value="ERCC4_domain"/>
</dbReference>
<comment type="caution">
    <text evidence="2">The sequence shown here is derived from an EMBL/GenBank/DDBJ whole genome shotgun (WGS) entry which is preliminary data.</text>
</comment>
<dbReference type="GO" id="GO:0006259">
    <property type="term" value="P:DNA metabolic process"/>
    <property type="evidence" value="ECO:0007669"/>
    <property type="project" value="UniProtKB-ARBA"/>
</dbReference>
<dbReference type="EMBL" id="LAZR01000108">
    <property type="protein sequence ID" value="KKN90644.1"/>
    <property type="molecule type" value="Genomic_DNA"/>
</dbReference>
<proteinExistence type="predicted"/>
<dbReference type="GO" id="GO:0003677">
    <property type="term" value="F:DNA binding"/>
    <property type="evidence" value="ECO:0007669"/>
    <property type="project" value="InterPro"/>
</dbReference>
<feature type="domain" description="ERCC4" evidence="1">
    <location>
        <begin position="18"/>
        <end position="133"/>
    </location>
</feature>
<dbReference type="Pfam" id="PF14520">
    <property type="entry name" value="HHH_5"/>
    <property type="match status" value="1"/>
</dbReference>
<dbReference type="AlphaFoldDB" id="A0A0F9UG45"/>
<dbReference type="SUPFAM" id="SSF52980">
    <property type="entry name" value="Restriction endonuclease-like"/>
    <property type="match status" value="1"/>
</dbReference>